<gene>
    <name evidence="5" type="ORF">PVL29_022211</name>
</gene>
<keyword evidence="6" id="KW-1185">Reference proteome</keyword>
<dbReference type="PANTHER" id="PTHR15835">
    <property type="entry name" value="NUCLEAR-INTERACTING PARTNER OF ALK"/>
    <property type="match status" value="1"/>
</dbReference>
<dbReference type="Proteomes" id="UP001168098">
    <property type="component" value="Unassembled WGS sequence"/>
</dbReference>
<feature type="domain" description="C3HC-type" evidence="4">
    <location>
        <begin position="73"/>
        <end position="197"/>
    </location>
</feature>
<evidence type="ECO:0000256" key="3">
    <source>
        <dbReference type="SAM" id="MobiDB-lite"/>
    </source>
</evidence>
<evidence type="ECO:0000313" key="5">
    <source>
        <dbReference type="EMBL" id="KAJ9677100.1"/>
    </source>
</evidence>
<feature type="region of interest" description="Disordered" evidence="3">
    <location>
        <begin position="581"/>
        <end position="609"/>
    </location>
</feature>
<comment type="subcellular location">
    <subcellularLocation>
        <location evidence="1">Nucleus</location>
    </subcellularLocation>
</comment>
<evidence type="ECO:0000256" key="1">
    <source>
        <dbReference type="ARBA" id="ARBA00004123"/>
    </source>
</evidence>
<dbReference type="GO" id="GO:0008270">
    <property type="term" value="F:zinc ion binding"/>
    <property type="evidence" value="ECO:0007669"/>
    <property type="project" value="InterPro"/>
</dbReference>
<name>A0AA38YUU4_VITRO</name>
<organism evidence="5 6">
    <name type="scientific">Vitis rotundifolia</name>
    <name type="common">Muscadine grape</name>
    <dbReference type="NCBI Taxonomy" id="103349"/>
    <lineage>
        <taxon>Eukaryota</taxon>
        <taxon>Viridiplantae</taxon>
        <taxon>Streptophyta</taxon>
        <taxon>Embryophyta</taxon>
        <taxon>Tracheophyta</taxon>
        <taxon>Spermatophyta</taxon>
        <taxon>Magnoliopsida</taxon>
        <taxon>eudicotyledons</taxon>
        <taxon>Gunneridae</taxon>
        <taxon>Pentapetalae</taxon>
        <taxon>rosids</taxon>
        <taxon>Vitales</taxon>
        <taxon>Vitaceae</taxon>
        <taxon>Viteae</taxon>
        <taxon>Vitis</taxon>
    </lineage>
</organism>
<dbReference type="InterPro" id="IPR012935">
    <property type="entry name" value="NuBaID_N"/>
</dbReference>
<sequence length="944" mass="101862">MSEEAEKRLQSVMAKLTHPPKSKPDSPSDSSSDGQSSKGRKRPNPMSASAIESKLRKDIQKSTTPVQAPLCRPWDREDLMKRLATFKSMTWFAKPKVISAVNCARRGWVNVEMDIIACEACGARLLFSTPSSWTQQQVEKAALVFSLKLDNGHKLLCPWMDNACDEMLAQFPPATVQDLVDGYKERSSALLQLVALPLISSAAINHMRSPQLEHFLRQSSVLEFGSVSADSSQTEYLGSGCDAVSANLYFQAQKLINLCGWMPRSLPYVVDSKDRQCKSAKDVNHLDLSHIVANMQTPPISVHSSATDKSMQANEDPMASSELQSEHSVVLECSLCGATVGLWAFSTVERPTEFFRLVGNSEVTGESNAFHCKGTVFCPVSGAPGIQDSGKENHVNSTEAVMITDANGARSSNERLLNLNLTIAGGPPPTEQNFRATISIPVIGQNLRARFSSDHDFRDRSCVNQENSPSGANKKGLFLEGKNHTENTVTPQIAQPESIVLLESKRHGDGQFNATSNDQSLCLNNNISEEDDAFRNSNNHMSLERPNVNQQGLGFPETGMHDSIFKVQMQDVVQSSGQNSKLAESADNVGTVNPTTTESVDNVGTVNPTATESVDNVRTVNPTATENADNVGTVNPTATESADNVGTVNPTATESTDNVGTVNPTATESADNVGTVNPTATESADNVRAVNPTATGSADNVGAVNPTATGSEDNVGAVNPAATESADNEVRDSCMTSADANMTTRNAEISEDDSLMVVGADDCNLQQIHGTDNACNIHIRGGDKYSEIQNILSTQPNSQGDDWVKDRGQIPVNNEAVACGIANDLKQQPVDKAMEFDPIWQHRHFCPWIAAAGSAAPGWQQTLSALQQQKDFSHPSPSNMIKVFQNFNTIVRAVKHISVLWHHMDQGITTGLNQLGSKVHIHLVVSHGLRNNSSVEPVPPSMTL</sequence>
<dbReference type="AlphaFoldDB" id="A0AA38YUU4"/>
<keyword evidence="2" id="KW-0539">Nucleus</keyword>
<dbReference type="EMBL" id="JARBHA010000017">
    <property type="protein sequence ID" value="KAJ9677100.1"/>
    <property type="molecule type" value="Genomic_DNA"/>
</dbReference>
<dbReference type="GO" id="GO:0005634">
    <property type="term" value="C:nucleus"/>
    <property type="evidence" value="ECO:0007669"/>
    <property type="project" value="UniProtKB-SubCell"/>
</dbReference>
<dbReference type="PANTHER" id="PTHR15835:SF6">
    <property type="entry name" value="ZINC FINGER C3HC-TYPE PROTEIN 1"/>
    <property type="match status" value="1"/>
</dbReference>
<protein>
    <recommendedName>
        <fullName evidence="4">C3HC-type domain-containing protein</fullName>
    </recommendedName>
</protein>
<feature type="region of interest" description="Disordered" evidence="3">
    <location>
        <begin position="1"/>
        <end position="67"/>
    </location>
</feature>
<feature type="region of interest" description="Disordered" evidence="3">
    <location>
        <begin position="624"/>
        <end position="678"/>
    </location>
</feature>
<comment type="caution">
    <text evidence="5">The sequence shown here is derived from an EMBL/GenBank/DDBJ whole genome shotgun (WGS) entry which is preliminary data.</text>
</comment>
<feature type="compositionally biased region" description="Low complexity" evidence="3">
    <location>
        <begin position="25"/>
        <end position="37"/>
    </location>
</feature>
<proteinExistence type="predicted"/>
<evidence type="ECO:0000313" key="6">
    <source>
        <dbReference type="Proteomes" id="UP001168098"/>
    </source>
</evidence>
<evidence type="ECO:0000256" key="2">
    <source>
        <dbReference type="ARBA" id="ARBA00023242"/>
    </source>
</evidence>
<dbReference type="Pfam" id="PF07967">
    <property type="entry name" value="zf-C3HC"/>
    <property type="match status" value="1"/>
</dbReference>
<evidence type="ECO:0000259" key="4">
    <source>
        <dbReference type="Pfam" id="PF07967"/>
    </source>
</evidence>
<accession>A0AA38YUU4</accession>
<reference evidence="5 6" key="1">
    <citation type="journal article" date="2023" name="BMC Biotechnol.">
        <title>Vitis rotundifolia cv Carlos genome sequencing.</title>
        <authorList>
            <person name="Huff M."/>
            <person name="Hulse-Kemp A."/>
            <person name="Scheffler B."/>
            <person name="Youngblood R."/>
            <person name="Simpson S."/>
            <person name="Babiker E."/>
            <person name="Staton M."/>
        </authorList>
    </citation>
    <scope>NUCLEOTIDE SEQUENCE [LARGE SCALE GENOMIC DNA]</scope>
    <source>
        <tissue evidence="5">Leaf</tissue>
    </source>
</reference>